<sequence>MNPREQKQMNDTLATLQQRGDIFTRNMLNSKLRVAQMQMALKEADALIVANRDKTKKKAIGLLNLHVLTPNDAYQRADGLNPTKLADINQKKLVANLEARLNKALIRHSETVNENNGIKHKVDKLRRKRLNDNFNRLSLEKKLRRLQELMDKVMETAAEASDQREKAAEAKNALLSVNIDEAAVFNEEYNDLGAYIDNQNELLEESIAKAAKAVKFDDSEEDYIDTRGALTVENEKEIKEKLLELDELKKKHIEDKKAAEAKINMYNQDFADLRAVSMLDDYDKIVAVFCKNEEETFSMFNFIQTVNQETDHILEQHARLEEEIMSYADDQKAKEQERKDIVESYDRQVKEAKEGRERAIGLSSDEQKTVEKIAKKVQTLFYKIQCDQLLESGNKAGGKGTGAAISSESRLAVLSGQGVTENNILHFMGLIEERAVQIIGEYVRAESQGGGSKAGSRTGSRAGGGRRPSISHGPKDPSEIRNMPTALEIDSESEEEDDDKPKSIEYMRKTMQEKTLNASAGRGQGSRSKKNVRGRK</sequence>
<feature type="coiled-coil region" evidence="2">
    <location>
        <begin position="94"/>
        <end position="173"/>
    </location>
</feature>
<dbReference type="PANTHER" id="PTHR21694:SF18">
    <property type="entry name" value="COILED-COIL DOMAIN-CONTAINING PROTEIN 63"/>
    <property type="match status" value="1"/>
</dbReference>
<evidence type="ECO:0000313" key="5">
    <source>
        <dbReference type="EMBL" id="GMH57995.1"/>
    </source>
</evidence>
<evidence type="ECO:0000259" key="4">
    <source>
        <dbReference type="Pfam" id="PF21773"/>
    </source>
</evidence>
<organism evidence="5 6">
    <name type="scientific">Triparma strigata</name>
    <dbReference type="NCBI Taxonomy" id="1606541"/>
    <lineage>
        <taxon>Eukaryota</taxon>
        <taxon>Sar</taxon>
        <taxon>Stramenopiles</taxon>
        <taxon>Ochrophyta</taxon>
        <taxon>Bolidophyceae</taxon>
        <taxon>Parmales</taxon>
        <taxon>Triparmaceae</taxon>
        <taxon>Triparma</taxon>
    </lineage>
</organism>
<comment type="caution">
    <text evidence="5">The sequence shown here is derived from an EMBL/GenBank/DDBJ whole genome shotgun (WGS) entry which is preliminary data.</text>
</comment>
<accession>A0A9W7DXR4</accession>
<feature type="compositionally biased region" description="Basic residues" evidence="3">
    <location>
        <begin position="527"/>
        <end position="536"/>
    </location>
</feature>
<dbReference type="InterPro" id="IPR051876">
    <property type="entry name" value="ODA-DC/CCD"/>
</dbReference>
<feature type="compositionally biased region" description="Basic and acidic residues" evidence="3">
    <location>
        <begin position="499"/>
        <end position="512"/>
    </location>
</feature>
<dbReference type="Pfam" id="PF21773">
    <property type="entry name" value="ODAD1_CC"/>
    <property type="match status" value="1"/>
</dbReference>
<feature type="coiled-coil region" evidence="2">
    <location>
        <begin position="231"/>
        <end position="276"/>
    </location>
</feature>
<dbReference type="OrthoDB" id="6766775at2759"/>
<dbReference type="PANTHER" id="PTHR21694">
    <property type="entry name" value="COILED-COIL DOMAIN-CONTAINING PROTEIN 63"/>
    <property type="match status" value="1"/>
</dbReference>
<feature type="compositionally biased region" description="Acidic residues" evidence="3">
    <location>
        <begin position="489"/>
        <end position="498"/>
    </location>
</feature>
<feature type="domain" description="ODAD1 central coiled coil region" evidence="4">
    <location>
        <begin position="92"/>
        <end position="388"/>
    </location>
</feature>
<keyword evidence="1 2" id="KW-0175">Coiled coil</keyword>
<evidence type="ECO:0000256" key="1">
    <source>
        <dbReference type="ARBA" id="ARBA00023054"/>
    </source>
</evidence>
<name>A0A9W7DXR4_9STRA</name>
<evidence type="ECO:0000256" key="2">
    <source>
        <dbReference type="SAM" id="Coils"/>
    </source>
</evidence>
<evidence type="ECO:0000256" key="3">
    <source>
        <dbReference type="SAM" id="MobiDB-lite"/>
    </source>
</evidence>
<gene>
    <name evidence="5" type="ORF">TrST_g7728</name>
</gene>
<protein>
    <recommendedName>
        <fullName evidence="4">ODAD1 central coiled coil region domain-containing protein</fullName>
    </recommendedName>
</protein>
<feature type="coiled-coil region" evidence="2">
    <location>
        <begin position="303"/>
        <end position="337"/>
    </location>
</feature>
<dbReference type="AlphaFoldDB" id="A0A9W7DXR4"/>
<keyword evidence="6" id="KW-1185">Reference proteome</keyword>
<proteinExistence type="predicted"/>
<evidence type="ECO:0000313" key="6">
    <source>
        <dbReference type="Proteomes" id="UP001165085"/>
    </source>
</evidence>
<reference evidence="6" key="1">
    <citation type="journal article" date="2023" name="Commun. Biol.">
        <title>Genome analysis of Parmales, the sister group of diatoms, reveals the evolutionary specialization of diatoms from phago-mixotrophs to photoautotrophs.</title>
        <authorList>
            <person name="Ban H."/>
            <person name="Sato S."/>
            <person name="Yoshikawa S."/>
            <person name="Yamada K."/>
            <person name="Nakamura Y."/>
            <person name="Ichinomiya M."/>
            <person name="Sato N."/>
            <person name="Blanc-Mathieu R."/>
            <person name="Endo H."/>
            <person name="Kuwata A."/>
            <person name="Ogata H."/>
        </authorList>
    </citation>
    <scope>NUCLEOTIDE SEQUENCE [LARGE SCALE GENOMIC DNA]</scope>
    <source>
        <strain evidence="6">NIES 3701</strain>
    </source>
</reference>
<dbReference type="EMBL" id="BRXY01000050">
    <property type="protein sequence ID" value="GMH57995.1"/>
    <property type="molecule type" value="Genomic_DNA"/>
</dbReference>
<feature type="region of interest" description="Disordered" evidence="3">
    <location>
        <begin position="445"/>
        <end position="536"/>
    </location>
</feature>
<dbReference type="InterPro" id="IPR049258">
    <property type="entry name" value="ODAD1_CC"/>
</dbReference>
<dbReference type="Proteomes" id="UP001165085">
    <property type="component" value="Unassembled WGS sequence"/>
</dbReference>